<evidence type="ECO:0000313" key="2">
    <source>
        <dbReference type="EMBL" id="CAB3978995.1"/>
    </source>
</evidence>
<accession>A0A6S7FHH8</accession>
<evidence type="ECO:0000256" key="1">
    <source>
        <dbReference type="SAM" id="MobiDB-lite"/>
    </source>
</evidence>
<feature type="region of interest" description="Disordered" evidence="1">
    <location>
        <begin position="73"/>
        <end position="108"/>
    </location>
</feature>
<comment type="caution">
    <text evidence="2">The sequence shown here is derived from an EMBL/GenBank/DDBJ whole genome shotgun (WGS) entry which is preliminary data.</text>
</comment>
<feature type="compositionally biased region" description="Basic and acidic residues" evidence="1">
    <location>
        <begin position="73"/>
        <end position="84"/>
    </location>
</feature>
<name>A0A6S7FHH8_PARCT</name>
<organism evidence="2 3">
    <name type="scientific">Paramuricea clavata</name>
    <name type="common">Red gorgonian</name>
    <name type="synonym">Violescent sea-whip</name>
    <dbReference type="NCBI Taxonomy" id="317549"/>
    <lineage>
        <taxon>Eukaryota</taxon>
        <taxon>Metazoa</taxon>
        <taxon>Cnidaria</taxon>
        <taxon>Anthozoa</taxon>
        <taxon>Octocorallia</taxon>
        <taxon>Malacalcyonacea</taxon>
        <taxon>Plexauridae</taxon>
        <taxon>Paramuricea</taxon>
    </lineage>
</organism>
<protein>
    <submittedName>
        <fullName evidence="2">Uncharacterized protein</fullName>
    </submittedName>
</protein>
<reference evidence="2" key="1">
    <citation type="submission" date="2020-04" db="EMBL/GenBank/DDBJ databases">
        <authorList>
            <person name="Alioto T."/>
            <person name="Alioto T."/>
            <person name="Gomez Garrido J."/>
        </authorList>
    </citation>
    <scope>NUCLEOTIDE SEQUENCE</scope>
    <source>
        <strain evidence="2">A484AB</strain>
    </source>
</reference>
<dbReference type="EMBL" id="CACRXK020000158">
    <property type="protein sequence ID" value="CAB3978995.1"/>
    <property type="molecule type" value="Genomic_DNA"/>
</dbReference>
<feature type="compositionally biased region" description="Polar residues" evidence="1">
    <location>
        <begin position="85"/>
        <end position="97"/>
    </location>
</feature>
<proteinExistence type="predicted"/>
<dbReference type="AlphaFoldDB" id="A0A6S7FHH8"/>
<dbReference type="Proteomes" id="UP001152795">
    <property type="component" value="Unassembled WGS sequence"/>
</dbReference>
<sequence length="108" mass="12531">MILKNAVFDLDQCYNEIYQNEDRAVFGKGPYEVRPEFQHLAVDEKQWGSLSHEERKSRLEKYVNSGMDCKKDLSKCKRKDRDDSSTPSTPVISMTASRTEKMSIFTSE</sequence>
<gene>
    <name evidence="2" type="ORF">PACLA_8A000596</name>
</gene>
<evidence type="ECO:0000313" key="3">
    <source>
        <dbReference type="Proteomes" id="UP001152795"/>
    </source>
</evidence>
<keyword evidence="3" id="KW-1185">Reference proteome</keyword>